<dbReference type="SUPFAM" id="SSF46894">
    <property type="entry name" value="C-terminal effector domain of the bipartite response regulators"/>
    <property type="match status" value="1"/>
</dbReference>
<dbReference type="SMART" id="SM00421">
    <property type="entry name" value="HTH_LUXR"/>
    <property type="match status" value="1"/>
</dbReference>
<dbReference type="InterPro" id="IPR036388">
    <property type="entry name" value="WH-like_DNA-bd_sf"/>
</dbReference>
<organism evidence="5 6">
    <name type="scientific">Marinobacter xestospongiae</name>
    <dbReference type="NCBI Taxonomy" id="994319"/>
    <lineage>
        <taxon>Bacteria</taxon>
        <taxon>Pseudomonadati</taxon>
        <taxon>Pseudomonadota</taxon>
        <taxon>Gammaproteobacteria</taxon>
        <taxon>Pseudomonadales</taxon>
        <taxon>Marinobacteraceae</taxon>
        <taxon>Marinobacter</taxon>
    </lineage>
</organism>
<evidence type="ECO:0000313" key="5">
    <source>
        <dbReference type="EMBL" id="MDV2077054.1"/>
    </source>
</evidence>
<comment type="caution">
    <text evidence="5">The sequence shown here is derived from an EMBL/GenBank/DDBJ whole genome shotgun (WGS) entry which is preliminary data.</text>
</comment>
<evidence type="ECO:0000259" key="4">
    <source>
        <dbReference type="PROSITE" id="PS50043"/>
    </source>
</evidence>
<keyword evidence="2" id="KW-0238">DNA-binding</keyword>
<dbReference type="PROSITE" id="PS50043">
    <property type="entry name" value="HTH_LUXR_2"/>
    <property type="match status" value="1"/>
</dbReference>
<dbReference type="Pfam" id="PF17874">
    <property type="entry name" value="TPR_MalT"/>
    <property type="match status" value="1"/>
</dbReference>
<dbReference type="PANTHER" id="PTHR44688:SF16">
    <property type="entry name" value="DNA-BINDING TRANSCRIPTIONAL ACTIVATOR DEVR_DOSR"/>
    <property type="match status" value="1"/>
</dbReference>
<dbReference type="SUPFAM" id="SSF48452">
    <property type="entry name" value="TPR-like"/>
    <property type="match status" value="1"/>
</dbReference>
<dbReference type="EMBL" id="JAWIIJ010000001">
    <property type="protein sequence ID" value="MDV2077054.1"/>
    <property type="molecule type" value="Genomic_DNA"/>
</dbReference>
<proteinExistence type="predicted"/>
<dbReference type="Gene3D" id="1.25.40.10">
    <property type="entry name" value="Tetratricopeptide repeat domain"/>
    <property type="match status" value="1"/>
</dbReference>
<dbReference type="Proteomes" id="UP001269819">
    <property type="component" value="Unassembled WGS sequence"/>
</dbReference>
<dbReference type="RefSeq" id="WP_316972084.1">
    <property type="nucleotide sequence ID" value="NZ_JAWIIJ010000001.1"/>
</dbReference>
<dbReference type="InterPro" id="IPR041617">
    <property type="entry name" value="TPR_MalT"/>
</dbReference>
<keyword evidence="3" id="KW-0804">Transcription</keyword>
<accession>A0ABU3VS17</accession>
<feature type="domain" description="HTH luxR-type" evidence="4">
    <location>
        <begin position="834"/>
        <end position="899"/>
    </location>
</feature>
<dbReference type="Pfam" id="PF00196">
    <property type="entry name" value="GerE"/>
    <property type="match status" value="1"/>
</dbReference>
<evidence type="ECO:0000313" key="6">
    <source>
        <dbReference type="Proteomes" id="UP001269819"/>
    </source>
</evidence>
<dbReference type="Gene3D" id="1.10.10.10">
    <property type="entry name" value="Winged helix-like DNA-binding domain superfamily/Winged helix DNA-binding domain"/>
    <property type="match status" value="1"/>
</dbReference>
<evidence type="ECO:0000256" key="3">
    <source>
        <dbReference type="ARBA" id="ARBA00023163"/>
    </source>
</evidence>
<protein>
    <submittedName>
        <fullName evidence="5">LuxR C-terminal-related transcriptional regulator</fullName>
    </submittedName>
</protein>
<keyword evidence="6" id="KW-1185">Reference proteome</keyword>
<gene>
    <name evidence="5" type="ORF">RYS15_00090</name>
</gene>
<name>A0ABU3VS17_9GAMM</name>
<dbReference type="CDD" id="cd06170">
    <property type="entry name" value="LuxR_C_like"/>
    <property type="match status" value="1"/>
</dbReference>
<evidence type="ECO:0000256" key="2">
    <source>
        <dbReference type="ARBA" id="ARBA00023125"/>
    </source>
</evidence>
<reference evidence="5 6" key="1">
    <citation type="submission" date="2023-10" db="EMBL/GenBank/DDBJ databases">
        <title>Characteristics and mechanism of a salt-tolerant marine origin heterotrophic nitrifying- aerobic denitrifying bacteria Marinobacter xestospongiae HN1.</title>
        <authorList>
            <person name="Qi R."/>
        </authorList>
    </citation>
    <scope>NUCLEOTIDE SEQUENCE [LARGE SCALE GENOMIC DNA]</scope>
    <source>
        <strain evidence="5 6">HN1</strain>
    </source>
</reference>
<dbReference type="PROSITE" id="PS00622">
    <property type="entry name" value="HTH_LUXR_1"/>
    <property type="match status" value="1"/>
</dbReference>
<dbReference type="PANTHER" id="PTHR44688">
    <property type="entry name" value="DNA-BINDING TRANSCRIPTIONAL ACTIVATOR DEVR_DOSR"/>
    <property type="match status" value="1"/>
</dbReference>
<dbReference type="InterPro" id="IPR000792">
    <property type="entry name" value="Tscrpt_reg_LuxR_C"/>
</dbReference>
<keyword evidence="1" id="KW-0805">Transcription regulation</keyword>
<dbReference type="PRINTS" id="PR00038">
    <property type="entry name" value="HTHLUXR"/>
</dbReference>
<dbReference type="InterPro" id="IPR011990">
    <property type="entry name" value="TPR-like_helical_dom_sf"/>
</dbReference>
<sequence length="901" mass="99782">MKAFDNYPAANDEGLAERTEKGRLVWDLLRHRVQSPRPGADIFPRPALTERICKAIEPGSILHIEAPAGYGKSRELESALLSSGRELSRVRWVSLQDQDNDPQRLFMLLSLALGVSDADFDSVPVPGRGQSLNDGLEWLLANLANSGEATEVLVLDRVDRVQSQDGTALLTQLLDRLPPGLALVLLSRQALSFETHSYELGGRFTRLTADTLELSRSETAAFYQPLLERQQVTQIAVEHLYHLTEGWLTPLALYRLEVEERGEDRLPVQEARSVVAFLRSAVTAELTPAQGRSLAVMAEMDVVSDDLFLAIADSQCDTSFLPSTAMARGLPLRSAGNRGRWFRLLPLVREWLLSTTLAGRKARATLASDWFAREGQFTEALRYALQCHDTERAIRVASEGSEALLIGQDTASLLRLRQSLPAELIQRSPRLQIVYAWVHALGGQFAEACALIDGMSAEDQRLLQGRLSALRAFLLSGEGNVRAALKEADQALATDDLSTHARLVAQLVRSGAWCALGRFADARSASREASKLARQAGDPGAEILTVYAHARIEMSKGALRHAEQLLRTGLDTSVSEPARPPRVGEGRLMLNLALILWHQGRAAEVDRLLTRFIRHAEKGRDLALLLALALRALLSKSQGQVEEAFAWIGQAERTMQAWQVDELVYVPVLEALKTSCWLAQGQLESARQAMVRLAPFRKQHRVLELFPMMPGLLDTLETRVALVAGDESAAIGQLQEQYSKEELTRHPYIHQLHVVLLQAQAHQRLGQSETALMFFQQALEMAAPEHYISPFIELREEIREVAREGLAGRQPGPLVDALRTLFQLEAEASARPPAVDLPEPISDREFGVLELIAMGLSNQEIADRLHISLHTVKTHARRINAKLGVRSRTQAIVKARELGLL</sequence>
<dbReference type="InterPro" id="IPR016032">
    <property type="entry name" value="Sig_transdc_resp-reg_C-effctor"/>
</dbReference>
<evidence type="ECO:0000256" key="1">
    <source>
        <dbReference type="ARBA" id="ARBA00023015"/>
    </source>
</evidence>